<comment type="subcellular location">
    <subcellularLocation>
        <location evidence="1">Secreted</location>
        <location evidence="1">Cell wall</location>
    </subcellularLocation>
</comment>
<keyword evidence="5 8" id="KW-0378">Hydrolase</keyword>
<evidence type="ECO:0000256" key="5">
    <source>
        <dbReference type="ARBA" id="ARBA00022801"/>
    </source>
</evidence>
<evidence type="ECO:0000256" key="4">
    <source>
        <dbReference type="ARBA" id="ARBA00022525"/>
    </source>
</evidence>
<evidence type="ECO:0000256" key="6">
    <source>
        <dbReference type="ARBA" id="ARBA00023295"/>
    </source>
</evidence>
<keyword evidence="10" id="KW-1185">Reference proteome</keyword>
<evidence type="ECO:0000313" key="9">
    <source>
        <dbReference type="EMBL" id="KAK3189877.1"/>
    </source>
</evidence>
<evidence type="ECO:0000256" key="3">
    <source>
        <dbReference type="ARBA" id="ARBA00022512"/>
    </source>
</evidence>
<dbReference type="GO" id="GO:0004650">
    <property type="term" value="F:polygalacturonase activity"/>
    <property type="evidence" value="ECO:0007669"/>
    <property type="project" value="InterPro"/>
</dbReference>
<evidence type="ECO:0000256" key="8">
    <source>
        <dbReference type="RuleBase" id="RU361169"/>
    </source>
</evidence>
<dbReference type="Pfam" id="PF00295">
    <property type="entry name" value="Glyco_hydro_28"/>
    <property type="match status" value="1"/>
</dbReference>
<keyword evidence="7" id="KW-0961">Cell wall biogenesis/degradation</keyword>
<dbReference type="Proteomes" id="UP001281410">
    <property type="component" value="Unassembled WGS sequence"/>
</dbReference>
<evidence type="ECO:0000313" key="10">
    <source>
        <dbReference type="Proteomes" id="UP001281410"/>
    </source>
</evidence>
<dbReference type="InterPro" id="IPR000743">
    <property type="entry name" value="Glyco_hydro_28"/>
</dbReference>
<keyword evidence="6 8" id="KW-0326">Glycosidase</keyword>
<sequence length="268" mass="29000">MHGLQLVLPLDQPLFMYQKEGGCNSSDITLRMDGTLVAPTDFRVLGKAENWVSFDQVSGGSIIGGSLDAKGSALWVCKAYAGTNCPNGATTLSITNSNNIRISGLLSLNSQLYHIVINRCQDVIVEGIKVIASGNSLNIDGIHVQQSMNVKIINSSIKTGMIVCPFALPPTTCGLKVSLAARIGSLGKDMEEEGVQNVTVKNTIFKDSSIEFLNVEMIILQFEEEYIEVKMPNIAKYAALCWPNPEMLHCCDSPSTADSEQRRTQGLG</sequence>
<evidence type="ECO:0000256" key="2">
    <source>
        <dbReference type="ARBA" id="ARBA00008834"/>
    </source>
</evidence>
<protein>
    <submittedName>
        <fullName evidence="9">Uncharacterized protein</fullName>
    </submittedName>
</protein>
<dbReference type="EMBL" id="JANJYJ010000009">
    <property type="protein sequence ID" value="KAK3189877.1"/>
    <property type="molecule type" value="Genomic_DNA"/>
</dbReference>
<keyword evidence="3" id="KW-0134">Cell wall</keyword>
<comment type="similarity">
    <text evidence="2 8">Belongs to the glycosyl hydrolase 28 family.</text>
</comment>
<reference evidence="9" key="1">
    <citation type="journal article" date="2023" name="Plant J.">
        <title>Genome sequences and population genomics provide insights into the demographic history, inbreeding, and mutation load of two 'living fossil' tree species of Dipteronia.</title>
        <authorList>
            <person name="Feng Y."/>
            <person name="Comes H.P."/>
            <person name="Chen J."/>
            <person name="Zhu S."/>
            <person name="Lu R."/>
            <person name="Zhang X."/>
            <person name="Li P."/>
            <person name="Qiu J."/>
            <person name="Olsen K.M."/>
            <person name="Qiu Y."/>
        </authorList>
    </citation>
    <scope>NUCLEOTIDE SEQUENCE</scope>
    <source>
        <strain evidence="9">NBL</strain>
    </source>
</reference>
<dbReference type="AlphaFoldDB" id="A0AAD9ZTQ4"/>
<proteinExistence type="inferred from homology"/>
<accession>A0AAD9ZTQ4</accession>
<dbReference type="PANTHER" id="PTHR31375">
    <property type="match status" value="1"/>
</dbReference>
<dbReference type="InterPro" id="IPR012334">
    <property type="entry name" value="Pectin_lyas_fold"/>
</dbReference>
<organism evidence="9 10">
    <name type="scientific">Dipteronia sinensis</name>
    <dbReference type="NCBI Taxonomy" id="43782"/>
    <lineage>
        <taxon>Eukaryota</taxon>
        <taxon>Viridiplantae</taxon>
        <taxon>Streptophyta</taxon>
        <taxon>Embryophyta</taxon>
        <taxon>Tracheophyta</taxon>
        <taxon>Spermatophyta</taxon>
        <taxon>Magnoliopsida</taxon>
        <taxon>eudicotyledons</taxon>
        <taxon>Gunneridae</taxon>
        <taxon>Pentapetalae</taxon>
        <taxon>rosids</taxon>
        <taxon>malvids</taxon>
        <taxon>Sapindales</taxon>
        <taxon>Sapindaceae</taxon>
        <taxon>Hippocastanoideae</taxon>
        <taxon>Acereae</taxon>
        <taxon>Dipteronia</taxon>
    </lineage>
</organism>
<dbReference type="GO" id="GO:0071555">
    <property type="term" value="P:cell wall organization"/>
    <property type="evidence" value="ECO:0007669"/>
    <property type="project" value="UniProtKB-KW"/>
</dbReference>
<name>A0AAD9ZTQ4_9ROSI</name>
<evidence type="ECO:0000256" key="1">
    <source>
        <dbReference type="ARBA" id="ARBA00004191"/>
    </source>
</evidence>
<comment type="caution">
    <text evidence="9">The sequence shown here is derived from an EMBL/GenBank/DDBJ whole genome shotgun (WGS) entry which is preliminary data.</text>
</comment>
<gene>
    <name evidence="9" type="ORF">Dsin_029438</name>
</gene>
<dbReference type="Gene3D" id="2.160.20.10">
    <property type="entry name" value="Single-stranded right-handed beta-helix, Pectin lyase-like"/>
    <property type="match status" value="1"/>
</dbReference>
<dbReference type="InterPro" id="IPR011050">
    <property type="entry name" value="Pectin_lyase_fold/virulence"/>
</dbReference>
<evidence type="ECO:0000256" key="7">
    <source>
        <dbReference type="ARBA" id="ARBA00023316"/>
    </source>
</evidence>
<keyword evidence="4" id="KW-0964">Secreted</keyword>
<dbReference type="SUPFAM" id="SSF51126">
    <property type="entry name" value="Pectin lyase-like"/>
    <property type="match status" value="1"/>
</dbReference>
<dbReference type="GO" id="GO:0005975">
    <property type="term" value="P:carbohydrate metabolic process"/>
    <property type="evidence" value="ECO:0007669"/>
    <property type="project" value="InterPro"/>
</dbReference>